<protein>
    <recommendedName>
        <fullName evidence="7">Ribosomal RNA small subunit methyltransferase A</fullName>
        <ecNumber evidence="7">2.1.1.182</ecNumber>
    </recommendedName>
    <alternativeName>
        <fullName evidence="7">16S rRNA (adenine(1518)-N(6)/adenine(1519)-N(6))-dimethyltransferase</fullName>
    </alternativeName>
    <alternativeName>
        <fullName evidence="7">16S rRNA dimethyladenosine transferase</fullName>
    </alternativeName>
    <alternativeName>
        <fullName evidence="7">16S rRNA dimethylase</fullName>
    </alternativeName>
    <alternativeName>
        <fullName evidence="7">S-adenosylmethionine-6-N', N'-adenosyl(rRNA) dimethyltransferase</fullName>
    </alternativeName>
</protein>
<dbReference type="Gene3D" id="3.40.50.150">
    <property type="entry name" value="Vaccinia Virus protein VP39"/>
    <property type="match status" value="1"/>
</dbReference>
<dbReference type="Pfam" id="PF00398">
    <property type="entry name" value="RrnaAD"/>
    <property type="match status" value="1"/>
</dbReference>
<dbReference type="GO" id="GO:0005829">
    <property type="term" value="C:cytosol"/>
    <property type="evidence" value="ECO:0007669"/>
    <property type="project" value="TreeGrafter"/>
</dbReference>
<evidence type="ECO:0000256" key="6">
    <source>
        <dbReference type="ARBA" id="ARBA00022884"/>
    </source>
</evidence>
<comment type="function">
    <text evidence="7">Specifically dimethylates two adjacent adenosines (A1518 and A1519) in the loop of a conserved hairpin near the 3'-end of 16S rRNA in the 30S particle. May play a critical role in biogenesis of 30S subunits.</text>
</comment>
<comment type="catalytic activity">
    <reaction evidence="7">
        <text>adenosine(1518)/adenosine(1519) in 16S rRNA + 4 S-adenosyl-L-methionine = N(6)-dimethyladenosine(1518)/N(6)-dimethyladenosine(1519) in 16S rRNA + 4 S-adenosyl-L-homocysteine + 4 H(+)</text>
        <dbReference type="Rhea" id="RHEA:19609"/>
        <dbReference type="Rhea" id="RHEA-COMP:10232"/>
        <dbReference type="Rhea" id="RHEA-COMP:10233"/>
        <dbReference type="ChEBI" id="CHEBI:15378"/>
        <dbReference type="ChEBI" id="CHEBI:57856"/>
        <dbReference type="ChEBI" id="CHEBI:59789"/>
        <dbReference type="ChEBI" id="CHEBI:74411"/>
        <dbReference type="ChEBI" id="CHEBI:74493"/>
        <dbReference type="EC" id="2.1.1.182"/>
    </reaction>
</comment>
<evidence type="ECO:0000256" key="8">
    <source>
        <dbReference type="PROSITE-ProRule" id="PRU01026"/>
    </source>
</evidence>
<comment type="similarity">
    <text evidence="7">Belongs to the class I-like SAM-binding methyltransferase superfamily. rRNA adenine N(6)-methyltransferase family. RsmA subfamily.</text>
</comment>
<dbReference type="NCBIfam" id="TIGR00755">
    <property type="entry name" value="ksgA"/>
    <property type="match status" value="1"/>
</dbReference>
<dbReference type="Gene3D" id="1.10.8.100">
    <property type="entry name" value="Ribosomal RNA adenine dimethylase-like, domain 2"/>
    <property type="match status" value="1"/>
</dbReference>
<dbReference type="InterPro" id="IPR020596">
    <property type="entry name" value="rRNA_Ade_Mease_Trfase_CS"/>
</dbReference>
<dbReference type="SUPFAM" id="SSF53335">
    <property type="entry name" value="S-adenosyl-L-methionine-dependent methyltransferases"/>
    <property type="match status" value="1"/>
</dbReference>
<evidence type="ECO:0000256" key="7">
    <source>
        <dbReference type="HAMAP-Rule" id="MF_00607"/>
    </source>
</evidence>
<evidence type="ECO:0000259" key="9">
    <source>
        <dbReference type="SMART" id="SM00650"/>
    </source>
</evidence>
<feature type="binding site" evidence="7 8">
    <location>
        <position position="104"/>
    </location>
    <ligand>
        <name>S-adenosyl-L-methionine</name>
        <dbReference type="ChEBI" id="CHEBI:59789"/>
    </ligand>
</feature>
<name>A0A0G0VKT4_9BACT</name>
<keyword evidence="2 7" id="KW-0698">rRNA processing</keyword>
<dbReference type="InterPro" id="IPR023165">
    <property type="entry name" value="rRNA_Ade_diMease-like_C"/>
</dbReference>
<keyword evidence="1 7" id="KW-0963">Cytoplasm</keyword>
<evidence type="ECO:0000256" key="3">
    <source>
        <dbReference type="ARBA" id="ARBA00022603"/>
    </source>
</evidence>
<evidence type="ECO:0000313" key="10">
    <source>
        <dbReference type="EMBL" id="KKS01469.1"/>
    </source>
</evidence>
<evidence type="ECO:0000256" key="4">
    <source>
        <dbReference type="ARBA" id="ARBA00022679"/>
    </source>
</evidence>
<dbReference type="PANTHER" id="PTHR11727:SF7">
    <property type="entry name" value="DIMETHYLADENOSINE TRANSFERASE-RELATED"/>
    <property type="match status" value="1"/>
</dbReference>
<keyword evidence="5 7" id="KW-0949">S-adenosyl-L-methionine</keyword>
<feature type="domain" description="Ribosomal RNA adenine methylase transferase N-terminal" evidence="9">
    <location>
        <begin position="38"/>
        <end position="212"/>
    </location>
</feature>
<dbReference type="EC" id="2.1.1.182" evidence="7"/>
<dbReference type="GO" id="GO:0052908">
    <property type="term" value="F:16S rRNA (adenine(1518)-N(6)/adenine(1519)-N(6))-dimethyltransferase activity"/>
    <property type="evidence" value="ECO:0007669"/>
    <property type="project" value="UniProtKB-EC"/>
</dbReference>
<dbReference type="SMART" id="SM00650">
    <property type="entry name" value="rADc"/>
    <property type="match status" value="1"/>
</dbReference>
<dbReference type="PANTHER" id="PTHR11727">
    <property type="entry name" value="DIMETHYLADENOSINE TRANSFERASE"/>
    <property type="match status" value="1"/>
</dbReference>
<comment type="subcellular location">
    <subcellularLocation>
        <location evidence="7">Cytoplasm</location>
    </subcellularLocation>
</comment>
<evidence type="ECO:0000256" key="1">
    <source>
        <dbReference type="ARBA" id="ARBA00022490"/>
    </source>
</evidence>
<keyword evidence="4 7" id="KW-0808">Transferase</keyword>
<dbReference type="PATRIC" id="fig|1619023.3.peg.128"/>
<feature type="binding site" evidence="7 8">
    <location>
        <position position="31"/>
    </location>
    <ligand>
        <name>S-adenosyl-L-methionine</name>
        <dbReference type="ChEBI" id="CHEBI:59789"/>
    </ligand>
</feature>
<evidence type="ECO:0000313" key="11">
    <source>
        <dbReference type="Proteomes" id="UP000033903"/>
    </source>
</evidence>
<keyword evidence="6 7" id="KW-0694">RNA-binding</keyword>
<accession>A0A0G0VKT4</accession>
<dbReference type="Proteomes" id="UP000033903">
    <property type="component" value="Unassembled WGS sequence"/>
</dbReference>
<dbReference type="GO" id="GO:0003723">
    <property type="term" value="F:RNA binding"/>
    <property type="evidence" value="ECO:0007669"/>
    <property type="project" value="UniProtKB-UniRule"/>
</dbReference>
<reference evidence="10 11" key="1">
    <citation type="journal article" date="2015" name="Nature">
        <title>rRNA introns, odd ribosomes, and small enigmatic genomes across a large radiation of phyla.</title>
        <authorList>
            <person name="Brown C.T."/>
            <person name="Hug L.A."/>
            <person name="Thomas B.C."/>
            <person name="Sharon I."/>
            <person name="Castelle C.J."/>
            <person name="Singh A."/>
            <person name="Wilkins M.J."/>
            <person name="Williams K.H."/>
            <person name="Banfield J.F."/>
        </authorList>
    </citation>
    <scope>NUCLEOTIDE SEQUENCE [LARGE SCALE GENOMIC DNA]</scope>
</reference>
<feature type="binding site" evidence="7 8">
    <location>
        <position position="79"/>
    </location>
    <ligand>
        <name>S-adenosyl-L-methionine</name>
        <dbReference type="ChEBI" id="CHEBI:59789"/>
    </ligand>
</feature>
<dbReference type="PROSITE" id="PS01131">
    <property type="entry name" value="RRNA_A_DIMETH"/>
    <property type="match status" value="1"/>
</dbReference>
<dbReference type="CDD" id="cd02440">
    <property type="entry name" value="AdoMet_MTases"/>
    <property type="match status" value="1"/>
</dbReference>
<dbReference type="HAMAP" id="MF_00607">
    <property type="entry name" value="16SrRNA_methyltr_A"/>
    <property type="match status" value="1"/>
</dbReference>
<feature type="binding site" evidence="7 8">
    <location>
        <position position="58"/>
    </location>
    <ligand>
        <name>S-adenosyl-L-methionine</name>
        <dbReference type="ChEBI" id="CHEBI:59789"/>
    </ligand>
</feature>
<dbReference type="InterPro" id="IPR029063">
    <property type="entry name" value="SAM-dependent_MTases_sf"/>
</dbReference>
<evidence type="ECO:0000256" key="2">
    <source>
        <dbReference type="ARBA" id="ARBA00022552"/>
    </source>
</evidence>
<dbReference type="InterPro" id="IPR011530">
    <property type="entry name" value="rRNA_adenine_dimethylase"/>
</dbReference>
<feature type="binding site" evidence="7 8">
    <location>
        <position position="125"/>
    </location>
    <ligand>
        <name>S-adenosyl-L-methionine</name>
        <dbReference type="ChEBI" id="CHEBI:59789"/>
    </ligand>
</feature>
<keyword evidence="3 7" id="KW-0489">Methyltransferase</keyword>
<feature type="binding site" evidence="7 8">
    <location>
        <position position="33"/>
    </location>
    <ligand>
        <name>S-adenosyl-L-methionine</name>
        <dbReference type="ChEBI" id="CHEBI:59789"/>
    </ligand>
</feature>
<gene>
    <name evidence="7" type="primary">rsmA</name>
    <name evidence="7" type="synonym">ksgA</name>
    <name evidence="10" type="ORF">UU54_C0004G0017</name>
</gene>
<organism evidence="10 11">
    <name type="scientific">Candidatus Yanofskybacteria bacterium GW2011_GWA2_41_22</name>
    <dbReference type="NCBI Taxonomy" id="1619023"/>
    <lineage>
        <taxon>Bacteria</taxon>
        <taxon>Candidatus Yanofskyibacteriota</taxon>
    </lineage>
</organism>
<sequence length="286" mass="32156">MPPAALTMIMKKKYTTKNPKNIIPKKSLGQNFLVNQGVLNKIIVAAEIKKDDIILEVGPGTGNLTKKLASAAKEVIAVEKDGRLIDQLKTKFSENGNVKIIEGDILEFNPEAYSLKSGEYKIVANIPYYITSHFLRIIFESAGWRMAQPKLIVLMIQKEVAQRIMAKPPHMNLLALSVQFYAEPKIISSVSRGSFQPMPKVDSAIIKLETRDTRHETREKQEKLFEIIRAGFSEKRKQLIGNLAKNFGATKEKIKNILSSAGIKENARAENLSLEEWQKLAKLLQN</sequence>
<dbReference type="InterPro" id="IPR020598">
    <property type="entry name" value="rRNA_Ade_methylase_Trfase_N"/>
</dbReference>
<dbReference type="PROSITE" id="PS51689">
    <property type="entry name" value="SAM_RNA_A_N6_MT"/>
    <property type="match status" value="1"/>
</dbReference>
<evidence type="ECO:0000256" key="5">
    <source>
        <dbReference type="ARBA" id="ARBA00022691"/>
    </source>
</evidence>
<dbReference type="AlphaFoldDB" id="A0A0G0VKT4"/>
<dbReference type="InterPro" id="IPR001737">
    <property type="entry name" value="KsgA/Erm"/>
</dbReference>
<proteinExistence type="inferred from homology"/>
<dbReference type="EMBL" id="LCBA01000004">
    <property type="protein sequence ID" value="KKS01469.1"/>
    <property type="molecule type" value="Genomic_DNA"/>
</dbReference>
<comment type="caution">
    <text evidence="10">The sequence shown here is derived from an EMBL/GenBank/DDBJ whole genome shotgun (WGS) entry which is preliminary data.</text>
</comment>